<dbReference type="Proteomes" id="UP001441914">
    <property type="component" value="Chromosome 1"/>
</dbReference>
<sequence length="97" mass="10963">MLKIGVIDYCATGEGRHIIIKTGSEESIKESVGDWLYQGAEVYTAEQWMELSKKATDNDNKQNANVEILKVFAPALWDAMNRGVSVLVDIEYHWNES</sequence>
<accession>A0AAN0NA19</accession>
<evidence type="ECO:0000313" key="1">
    <source>
        <dbReference type="EMBL" id="WZS85665.1"/>
    </source>
</evidence>
<organism evidence="1 2">
    <name type="scientific">Vibrio cyclitrophicus ZF270</name>
    <dbReference type="NCBI Taxonomy" id="1136176"/>
    <lineage>
        <taxon>Bacteria</taxon>
        <taxon>Pseudomonadati</taxon>
        <taxon>Pseudomonadota</taxon>
        <taxon>Gammaproteobacteria</taxon>
        <taxon>Vibrionales</taxon>
        <taxon>Vibrionaceae</taxon>
        <taxon>Vibrio</taxon>
    </lineage>
</organism>
<dbReference type="AlphaFoldDB" id="A0AAN0NA19"/>
<evidence type="ECO:0000313" key="2">
    <source>
        <dbReference type="Proteomes" id="UP001441914"/>
    </source>
</evidence>
<reference evidence="1 2" key="1">
    <citation type="journal article" date="2024" name="Elife">
        <title>Polysaccharide breakdown products drive degradation-dispersal cycles of foraging bacteria through changes in metabolism and motility.</title>
        <authorList>
            <person name="Stubbusch A.K."/>
            <person name="Keegstra J.M."/>
            <person name="Schwartzman J."/>
            <person name="Pontrelli S."/>
            <person name="Clerc E.E."/>
            <person name="Stocker R."/>
            <person name="Magnabosco C."/>
            <person name="Schubert O.T."/>
            <person name="Ackermann M."/>
            <person name="D'Souza G.G."/>
        </authorList>
    </citation>
    <scope>NUCLEOTIDE SEQUENCE [LARGE SCALE GENOMIC DNA]</scope>
    <source>
        <strain evidence="1 2">ZF270</strain>
    </source>
</reference>
<dbReference type="EMBL" id="CP135176">
    <property type="protein sequence ID" value="WZS85665.1"/>
    <property type="molecule type" value="Genomic_DNA"/>
</dbReference>
<proteinExistence type="predicted"/>
<dbReference type="RefSeq" id="WP_016800997.1">
    <property type="nucleotide sequence ID" value="NZ_AIDR02000027.1"/>
</dbReference>
<keyword evidence="2" id="KW-1185">Reference proteome</keyword>
<gene>
    <name evidence="1" type="ORF">QYQ95_14670</name>
</gene>
<name>A0AAN0NA19_9VIBR</name>
<protein>
    <submittedName>
        <fullName evidence="1">Uncharacterized protein</fullName>
    </submittedName>
</protein>